<protein>
    <submittedName>
        <fullName evidence="2">Uncharacterized protein</fullName>
    </submittedName>
</protein>
<evidence type="ECO:0000313" key="2">
    <source>
        <dbReference type="EMBL" id="CUN40230.1"/>
    </source>
</evidence>
<dbReference type="RefSeq" id="WP_055256906.1">
    <property type="nucleotide sequence ID" value="NZ_CABIXL010000001.1"/>
</dbReference>
<reference evidence="2 3" key="1">
    <citation type="submission" date="2015-09" db="EMBL/GenBank/DDBJ databases">
        <authorList>
            <consortium name="Pathogen Informatics"/>
        </authorList>
    </citation>
    <scope>NUCLEOTIDE SEQUENCE [LARGE SCALE GENOMIC DNA]</scope>
    <source>
        <strain evidence="2 3">2789STDY5834858</strain>
    </source>
</reference>
<dbReference type="EMBL" id="CYZR01000001">
    <property type="protein sequence ID" value="CUN40230.1"/>
    <property type="molecule type" value="Genomic_DNA"/>
</dbReference>
<sequence>MEIIRLLQKIHENLEYKDIFSDDYINLKERSIKKLKIGEPLVSFDQRGRYEEDNRWFAMVNTLIENNTCLPLEAYLLIAIELRYEYLSDIKRKFTVKKRIYTYIENLIFDDIHYNMDGGTLSSIIDSLEKEYIHENKLKLIKLKFDNLDKIYIDKEKTLFKNGIIGFIFEKTSKIEISNYYFNLDNYYFIPRDNGLILDIKNLKVLRQFYKDKLLDFKGTAYDYLNNYIIKDGEFSIYNKYLRILSYIIVDEIAKGKLTAVNEKIIKILSKSDKLYNAEEMKEVYSFIKNTNLDRLLKEFKEKPNKTMFNKALGKIQTSDDLYSFVKSAPKFMDEPIDIETYIDIVKMCASRQEFNLKIAMLCEEIIKKNPIILDDILTYLKKMYENNIFTRNSKQILEYIKLTTKDDVRVNYMLLSLKSDEGNFDLEFMDDFLKLYSLSEDKSDFDNIINKIVNKCEYISKKELVDIIYDFYLRNNDINSLKILVRNINNKGLERIKEIFKKEDVLKLFEFYNRKITIDEYIEGLDLFENYKDDLEIIPFGVSILEKLYNKANANVLKQINRKYFNIIKELSNKSIIILSNYIDIILQNLLDGKNLNDDELELLDKATLKNGILSDFNQRLKILKSLMTYYSESDYTKFKVLTSRYIKDFSFEDENKVFVEFIKLSKGILKSIEQIMFHEDYNDENTQVLFDILTEKILKENYTDLLLDLINYYTNLNIYKEKLSLLIEYVNREETIAENVYNETIFKIFDKLDDVYKEELYKELVKRYDLPLMFREENFDLSPSEQNENYLIEGFLDKRIQTTFTKELSAEKYYEDDETFLYVINLGNSNKHTVNLVYNKVKENFLENKEYCLKLIDSEKANDIRLLYIKECLELYFDTKYSTDDRQILGEYRVKSFREGTICRLGKLINIFNVKDMVDAVIFKNYDVGNVFLRYFYDMEIDFREIDRNCYVLNQQSNVTNFLEGDLRNLLLEFRKFTTFLDSLLNMNVGLEGYDEKYLILNEGVILPKNFESIKYVEDIENQKIDITNKIKILIKSFIDKRSVSKDEEDSIQRVKNLTNKEIFENESIDNLEKLSQSLNNVVEDLSKELKEISLRRMLLNFHDLPKEKQAEVIEEVIESKNTMVLAKARLLAWTEGVYNKQGYLNYMLECFNHSRSALVRGDFRKMYEEVLNLLKERNMLHLYVDNYAIEEMFINAVWLTGMSKYEIINDLEKLNFFNKEDLDRVKNSIERYNN</sequence>
<name>A0ABM9UIU7_SARVE</name>
<proteinExistence type="predicted"/>
<feature type="coiled-coil region" evidence="1">
    <location>
        <begin position="1071"/>
        <end position="1098"/>
    </location>
</feature>
<comment type="caution">
    <text evidence="2">The sequence shown here is derived from an EMBL/GenBank/DDBJ whole genome shotgun (WGS) entry which is preliminary data.</text>
</comment>
<keyword evidence="3" id="KW-1185">Reference proteome</keyword>
<keyword evidence="1" id="KW-0175">Coiled coil</keyword>
<dbReference type="Proteomes" id="UP000095488">
    <property type="component" value="Unassembled WGS sequence"/>
</dbReference>
<evidence type="ECO:0000313" key="3">
    <source>
        <dbReference type="Proteomes" id="UP000095488"/>
    </source>
</evidence>
<gene>
    <name evidence="2" type="ORF">ERS852473_00010</name>
</gene>
<evidence type="ECO:0000256" key="1">
    <source>
        <dbReference type="SAM" id="Coils"/>
    </source>
</evidence>
<accession>A0ABM9UIU7</accession>
<organism evidence="2 3">
    <name type="scientific">Sarcina ventriculi</name>
    <name type="common">Clostridium ventriculi</name>
    <dbReference type="NCBI Taxonomy" id="1267"/>
    <lineage>
        <taxon>Bacteria</taxon>
        <taxon>Bacillati</taxon>
        <taxon>Bacillota</taxon>
        <taxon>Clostridia</taxon>
        <taxon>Eubacteriales</taxon>
        <taxon>Clostridiaceae</taxon>
        <taxon>Sarcina</taxon>
    </lineage>
</organism>